<dbReference type="AlphaFoldDB" id="A0A4U6UZL1"/>
<dbReference type="EMBL" id="CM016555">
    <property type="protein sequence ID" value="TKW21412.1"/>
    <property type="molecule type" value="Genomic_DNA"/>
</dbReference>
<evidence type="ECO:0000313" key="3">
    <source>
        <dbReference type="Proteomes" id="UP000298652"/>
    </source>
</evidence>
<protein>
    <submittedName>
        <fullName evidence="2">Uncharacterized protein</fullName>
    </submittedName>
</protein>
<sequence>MTLETRLWIWLPMTCMFFGTSPSRALSRVAQSTLSDVNHKSVPIKERALKA</sequence>
<evidence type="ECO:0000313" key="2">
    <source>
        <dbReference type="EMBL" id="TKW21412.1"/>
    </source>
</evidence>
<reference evidence="2" key="1">
    <citation type="submission" date="2019-03" db="EMBL/GenBank/DDBJ databases">
        <title>WGS assembly of Setaria viridis.</title>
        <authorList>
            <person name="Huang P."/>
            <person name="Jenkins J."/>
            <person name="Grimwood J."/>
            <person name="Barry K."/>
            <person name="Healey A."/>
            <person name="Mamidi S."/>
            <person name="Sreedasyam A."/>
            <person name="Shu S."/>
            <person name="Feldman M."/>
            <person name="Wu J."/>
            <person name="Yu Y."/>
            <person name="Chen C."/>
            <person name="Johnson J."/>
            <person name="Rokhsar D."/>
            <person name="Baxter I."/>
            <person name="Schmutz J."/>
            <person name="Brutnell T."/>
            <person name="Kellogg E."/>
        </authorList>
    </citation>
    <scope>NUCLEOTIDE SEQUENCE [LARGE SCALE GENOMIC DNA]</scope>
</reference>
<proteinExistence type="predicted"/>
<feature type="signal peptide" evidence="1">
    <location>
        <begin position="1"/>
        <end position="25"/>
    </location>
</feature>
<dbReference type="Proteomes" id="UP000298652">
    <property type="component" value="Chromosome 4"/>
</dbReference>
<organism evidence="2 3">
    <name type="scientific">Setaria viridis</name>
    <name type="common">Green bristlegrass</name>
    <name type="synonym">Setaria italica subsp. viridis</name>
    <dbReference type="NCBI Taxonomy" id="4556"/>
    <lineage>
        <taxon>Eukaryota</taxon>
        <taxon>Viridiplantae</taxon>
        <taxon>Streptophyta</taxon>
        <taxon>Embryophyta</taxon>
        <taxon>Tracheophyta</taxon>
        <taxon>Spermatophyta</taxon>
        <taxon>Magnoliopsida</taxon>
        <taxon>Liliopsida</taxon>
        <taxon>Poales</taxon>
        <taxon>Poaceae</taxon>
        <taxon>PACMAD clade</taxon>
        <taxon>Panicoideae</taxon>
        <taxon>Panicodae</taxon>
        <taxon>Paniceae</taxon>
        <taxon>Cenchrinae</taxon>
        <taxon>Setaria</taxon>
    </lineage>
</organism>
<feature type="chain" id="PRO_5020468562" evidence="1">
    <location>
        <begin position="26"/>
        <end position="51"/>
    </location>
</feature>
<evidence type="ECO:0000256" key="1">
    <source>
        <dbReference type="SAM" id="SignalP"/>
    </source>
</evidence>
<keyword evidence="1" id="KW-0732">Signal</keyword>
<dbReference type="Gramene" id="TKW21412">
    <property type="protein sequence ID" value="TKW21412"/>
    <property type="gene ID" value="SEVIR_4G160202v2"/>
</dbReference>
<keyword evidence="3" id="KW-1185">Reference proteome</keyword>
<name>A0A4U6UZL1_SETVI</name>
<gene>
    <name evidence="2" type="ORF">SEVIR_4G160202v2</name>
</gene>
<accession>A0A4U6UZL1</accession>